<protein>
    <submittedName>
        <fullName evidence="3">Uncharacterized protein</fullName>
    </submittedName>
</protein>
<keyword evidence="2" id="KW-0732">Signal</keyword>
<dbReference type="OrthoDB" id="73875at2759"/>
<proteinExistence type="predicted"/>
<reference evidence="3" key="1">
    <citation type="submission" date="2020-11" db="EMBL/GenBank/DDBJ databases">
        <authorList>
            <consortium name="DOE Joint Genome Institute"/>
            <person name="Ahrendt S."/>
            <person name="Riley R."/>
            <person name="Andreopoulos W."/>
            <person name="Labutti K."/>
            <person name="Pangilinan J."/>
            <person name="Ruiz-Duenas F.J."/>
            <person name="Barrasa J.M."/>
            <person name="Sanchez-Garcia M."/>
            <person name="Camarero S."/>
            <person name="Miyauchi S."/>
            <person name="Serrano A."/>
            <person name="Linde D."/>
            <person name="Babiker R."/>
            <person name="Drula E."/>
            <person name="Ayuso-Fernandez I."/>
            <person name="Pacheco R."/>
            <person name="Padilla G."/>
            <person name="Ferreira P."/>
            <person name="Barriuso J."/>
            <person name="Kellner H."/>
            <person name="Castanera R."/>
            <person name="Alfaro M."/>
            <person name="Ramirez L."/>
            <person name="Pisabarro A.G."/>
            <person name="Kuo A."/>
            <person name="Tritt A."/>
            <person name="Lipzen A."/>
            <person name="He G."/>
            <person name="Yan M."/>
            <person name="Ng V."/>
            <person name="Cullen D."/>
            <person name="Martin F."/>
            <person name="Rosso M.-N."/>
            <person name="Henrissat B."/>
            <person name="Hibbett D."/>
            <person name="Martinez A.T."/>
            <person name="Grigoriev I.V."/>
        </authorList>
    </citation>
    <scope>NUCLEOTIDE SEQUENCE</scope>
    <source>
        <strain evidence="3">MF-IS2</strain>
    </source>
</reference>
<evidence type="ECO:0000256" key="2">
    <source>
        <dbReference type="SAM" id="SignalP"/>
    </source>
</evidence>
<evidence type="ECO:0000256" key="1">
    <source>
        <dbReference type="SAM" id="MobiDB-lite"/>
    </source>
</evidence>
<feature type="chain" id="PRO_5040314775" evidence="2">
    <location>
        <begin position="25"/>
        <end position="651"/>
    </location>
</feature>
<sequence length="651" mass="67281">MVSSHISFFSILLAVLTTSLQAHATNDWSKPCFNGTCQYDLPTSANGTGASGTIKIWGANSSISDMTTAAGWEILGCDPDAMEQDVRAVSGNGTVSASPAAASGVPSGEQGAVGKIVRLPEGVVRVLNGNRTQCGKNPFAVIAKAWIPEDQSIPQGVRRRLVTRDGEVPMVKAVKLSVDFGTYGNTSNAQPVNFSIVGANVPGAAASGDSGTLVPTSSSGISVRRSRIHHSSRGFGEVNFNKSTALGPINFNKDVNLINAQLPCAQGAGADVTLAAKIDVEAGVNVTFGVVASGTLVPPNVHSFGIESSITADLDGAIIMSAGVGGTLDSGSISIPAVEFPGLDFHGVLSVGPTFQVNARATASLNLDVDMRVGVNYHIGNAQFVFPGGEKNDGAFTPSDTPLTLSAQPSAQATGTVEAHLIPSLNFGISVFGGTVKAGVFLELDASATVTLTVEATGAEESNTISPREVGPVLNITRTSGMMVPRGRGMIGEYYFDRRSTRPASTLTPTVKSSKSESPPKPTATKSAGILEPRMSKATTSTATKLSSGGGSFEGCLEVNTGLSVNVGADASFFGLFSPSTTLSLFTQDFELFKQCFGDQASQRRGLVRERSPVMMLEGRAQNLKCNSGGQNPVKVVETTVPKAQISVAKA</sequence>
<feature type="signal peptide" evidence="2">
    <location>
        <begin position="1"/>
        <end position="24"/>
    </location>
</feature>
<organism evidence="3 4">
    <name type="scientific">Macrolepiota fuliginosa MF-IS2</name>
    <dbReference type="NCBI Taxonomy" id="1400762"/>
    <lineage>
        <taxon>Eukaryota</taxon>
        <taxon>Fungi</taxon>
        <taxon>Dikarya</taxon>
        <taxon>Basidiomycota</taxon>
        <taxon>Agaricomycotina</taxon>
        <taxon>Agaricomycetes</taxon>
        <taxon>Agaricomycetidae</taxon>
        <taxon>Agaricales</taxon>
        <taxon>Agaricineae</taxon>
        <taxon>Agaricaceae</taxon>
        <taxon>Macrolepiota</taxon>
    </lineage>
</organism>
<name>A0A9P6C164_9AGAR</name>
<evidence type="ECO:0000313" key="4">
    <source>
        <dbReference type="Proteomes" id="UP000807342"/>
    </source>
</evidence>
<dbReference type="AlphaFoldDB" id="A0A9P6C164"/>
<evidence type="ECO:0000313" key="3">
    <source>
        <dbReference type="EMBL" id="KAF9445254.1"/>
    </source>
</evidence>
<gene>
    <name evidence="3" type="ORF">P691DRAFT_785478</name>
</gene>
<accession>A0A9P6C164</accession>
<comment type="caution">
    <text evidence="3">The sequence shown here is derived from an EMBL/GenBank/DDBJ whole genome shotgun (WGS) entry which is preliminary data.</text>
</comment>
<feature type="compositionally biased region" description="Low complexity" evidence="1">
    <location>
        <begin position="508"/>
        <end position="527"/>
    </location>
</feature>
<feature type="compositionally biased region" description="Low complexity" evidence="1">
    <location>
        <begin position="536"/>
        <end position="545"/>
    </location>
</feature>
<keyword evidence="4" id="KW-1185">Reference proteome</keyword>
<dbReference type="EMBL" id="MU151313">
    <property type="protein sequence ID" value="KAF9445254.1"/>
    <property type="molecule type" value="Genomic_DNA"/>
</dbReference>
<dbReference type="Proteomes" id="UP000807342">
    <property type="component" value="Unassembled WGS sequence"/>
</dbReference>
<feature type="region of interest" description="Disordered" evidence="1">
    <location>
        <begin position="503"/>
        <end position="545"/>
    </location>
</feature>